<dbReference type="CDD" id="cd04301">
    <property type="entry name" value="NAT_SF"/>
    <property type="match status" value="1"/>
</dbReference>
<comment type="caution">
    <text evidence="2">The sequence shown here is derived from an EMBL/GenBank/DDBJ whole genome shotgun (WGS) entry which is preliminary data.</text>
</comment>
<dbReference type="InterPro" id="IPR016181">
    <property type="entry name" value="Acyl_CoA_acyltransferase"/>
</dbReference>
<dbReference type="GO" id="GO:0016747">
    <property type="term" value="F:acyltransferase activity, transferring groups other than amino-acyl groups"/>
    <property type="evidence" value="ECO:0007669"/>
    <property type="project" value="InterPro"/>
</dbReference>
<dbReference type="Proteomes" id="UP000178249">
    <property type="component" value="Unassembled WGS sequence"/>
</dbReference>
<dbReference type="SUPFAM" id="SSF55729">
    <property type="entry name" value="Acyl-CoA N-acyltransferases (Nat)"/>
    <property type="match status" value="1"/>
</dbReference>
<evidence type="ECO:0000313" key="2">
    <source>
        <dbReference type="EMBL" id="OGG44789.1"/>
    </source>
</evidence>
<feature type="domain" description="N-acetyltransferase" evidence="1">
    <location>
        <begin position="3"/>
        <end position="142"/>
    </location>
</feature>
<accession>A0A1F6C6Q0</accession>
<dbReference type="AlphaFoldDB" id="A0A1F6C6Q0"/>
<dbReference type="Gene3D" id="3.40.630.30">
    <property type="match status" value="1"/>
</dbReference>
<name>A0A1F6C6Q0_9BACT</name>
<dbReference type="PROSITE" id="PS51186">
    <property type="entry name" value="GNAT"/>
    <property type="match status" value="1"/>
</dbReference>
<dbReference type="EMBL" id="MFKP01000002">
    <property type="protein sequence ID" value="OGG44789.1"/>
    <property type="molecule type" value="Genomic_DNA"/>
</dbReference>
<organism evidence="2 3">
    <name type="scientific">Candidatus Kaiserbacteria bacterium RIFCSPHIGHO2_01_FULL_48_10</name>
    <dbReference type="NCBI Taxonomy" id="1798476"/>
    <lineage>
        <taxon>Bacteria</taxon>
        <taxon>Candidatus Kaiseribacteriota</taxon>
    </lineage>
</organism>
<reference evidence="2 3" key="1">
    <citation type="journal article" date="2016" name="Nat. Commun.">
        <title>Thousands of microbial genomes shed light on interconnected biogeochemical processes in an aquifer system.</title>
        <authorList>
            <person name="Anantharaman K."/>
            <person name="Brown C.T."/>
            <person name="Hug L.A."/>
            <person name="Sharon I."/>
            <person name="Castelle C.J."/>
            <person name="Probst A.J."/>
            <person name="Thomas B.C."/>
            <person name="Singh A."/>
            <person name="Wilkins M.J."/>
            <person name="Karaoz U."/>
            <person name="Brodie E.L."/>
            <person name="Williams K.H."/>
            <person name="Hubbard S.S."/>
            <person name="Banfield J.F."/>
        </authorList>
    </citation>
    <scope>NUCLEOTIDE SEQUENCE [LARGE SCALE GENOMIC DNA]</scope>
</reference>
<dbReference type="Pfam" id="PF00583">
    <property type="entry name" value="Acetyltransf_1"/>
    <property type="match status" value="1"/>
</dbReference>
<evidence type="ECO:0000259" key="1">
    <source>
        <dbReference type="PROSITE" id="PS51186"/>
    </source>
</evidence>
<protein>
    <recommendedName>
        <fullName evidence="1">N-acetyltransferase domain-containing protein</fullName>
    </recommendedName>
</protein>
<proteinExistence type="predicted"/>
<evidence type="ECO:0000313" key="3">
    <source>
        <dbReference type="Proteomes" id="UP000178249"/>
    </source>
</evidence>
<sequence>MSVTTRPYNPSDYESVTALYKQSELYGGQFDENRDSEERLTKKISDDSEAILVVEEDGKIVGTVSLIEDGRVAWLFRFAVAKGNNEQEIAQALYNRAVEILKSRGHKQVLVYSPTGDDFLAQRYESFGLTKGNEYTCYWKVI</sequence>
<gene>
    <name evidence="2" type="ORF">A2841_02330</name>
</gene>
<dbReference type="InterPro" id="IPR000182">
    <property type="entry name" value="GNAT_dom"/>
</dbReference>